<dbReference type="PANTHER" id="PTHR46796:SF15">
    <property type="entry name" value="BLL1074 PROTEIN"/>
    <property type="match status" value="1"/>
</dbReference>
<gene>
    <name evidence="5" type="ORF">GCM10023353_12860</name>
</gene>
<dbReference type="InterPro" id="IPR050204">
    <property type="entry name" value="AraC_XylS_family_regulators"/>
</dbReference>
<dbReference type="Proteomes" id="UP001500839">
    <property type="component" value="Unassembled WGS sequence"/>
</dbReference>
<keyword evidence="3" id="KW-0804">Transcription</keyword>
<keyword evidence="6" id="KW-1185">Reference proteome</keyword>
<evidence type="ECO:0000256" key="3">
    <source>
        <dbReference type="ARBA" id="ARBA00023163"/>
    </source>
</evidence>
<protein>
    <submittedName>
        <fullName evidence="5">AraC family transcriptional regulator</fullName>
    </submittedName>
</protein>
<organism evidence="5 6">
    <name type="scientific">Tomitella cavernea</name>
    <dbReference type="NCBI Taxonomy" id="1387982"/>
    <lineage>
        <taxon>Bacteria</taxon>
        <taxon>Bacillati</taxon>
        <taxon>Actinomycetota</taxon>
        <taxon>Actinomycetes</taxon>
        <taxon>Mycobacteriales</taxon>
        <taxon>Tomitella</taxon>
    </lineage>
</organism>
<proteinExistence type="predicted"/>
<comment type="caution">
    <text evidence="5">The sequence shown here is derived from an EMBL/GenBank/DDBJ whole genome shotgun (WGS) entry which is preliminary data.</text>
</comment>
<evidence type="ECO:0000256" key="2">
    <source>
        <dbReference type="ARBA" id="ARBA00023125"/>
    </source>
</evidence>
<dbReference type="RefSeq" id="WP_200170686.1">
    <property type="nucleotide sequence ID" value="NZ_JAENKO010000001.1"/>
</dbReference>
<dbReference type="PROSITE" id="PS01124">
    <property type="entry name" value="HTH_ARAC_FAMILY_2"/>
    <property type="match status" value="1"/>
</dbReference>
<dbReference type="InterPro" id="IPR018060">
    <property type="entry name" value="HTH_AraC"/>
</dbReference>
<name>A0ABP9CLR9_9ACTN</name>
<sequence length="287" mass="31794">MSTREFVHRVSSVPGVLALYGYAADGLDAGLHRGVPSRGLTFILSMDDPVEGAETLPHWNAGRLNAFDSLVAGLHITPAYIRQPTRQRGIQISVHPLAAPRLFGVPAGELDRRTWPAEDVLGPGITALRERLHEIPTWNGRFDAVEDYLRARLSAERFRFRPRVEVREVWARLAAADGAVPVSVLARETCLSERQLTVLVRRELGLTPRDLGRLMRFDAAFGALTRAVRGGLRPPLADLAVAHGYYDQAHLAREFRRFTDTSPSAFVGEEIGNIQAGGHRRARDWTA</sequence>
<dbReference type="Pfam" id="PF12833">
    <property type="entry name" value="HTH_18"/>
    <property type="match status" value="1"/>
</dbReference>
<dbReference type="SMART" id="SM00342">
    <property type="entry name" value="HTH_ARAC"/>
    <property type="match status" value="1"/>
</dbReference>
<evidence type="ECO:0000313" key="5">
    <source>
        <dbReference type="EMBL" id="GAA4810063.1"/>
    </source>
</evidence>
<keyword evidence="1" id="KW-0805">Transcription regulation</keyword>
<evidence type="ECO:0000259" key="4">
    <source>
        <dbReference type="PROSITE" id="PS01124"/>
    </source>
</evidence>
<reference evidence="6" key="1">
    <citation type="journal article" date="2019" name="Int. J. Syst. Evol. Microbiol.">
        <title>The Global Catalogue of Microorganisms (GCM) 10K type strain sequencing project: providing services to taxonomists for standard genome sequencing and annotation.</title>
        <authorList>
            <consortium name="The Broad Institute Genomics Platform"/>
            <consortium name="The Broad Institute Genome Sequencing Center for Infectious Disease"/>
            <person name="Wu L."/>
            <person name="Ma J."/>
        </authorList>
    </citation>
    <scope>NUCLEOTIDE SEQUENCE [LARGE SCALE GENOMIC DNA]</scope>
    <source>
        <strain evidence="6">JCM 18542</strain>
    </source>
</reference>
<dbReference type="Gene3D" id="1.10.10.60">
    <property type="entry name" value="Homeodomain-like"/>
    <property type="match status" value="1"/>
</dbReference>
<dbReference type="PANTHER" id="PTHR46796">
    <property type="entry name" value="HTH-TYPE TRANSCRIPTIONAL ACTIVATOR RHAS-RELATED"/>
    <property type="match status" value="1"/>
</dbReference>
<keyword evidence="2" id="KW-0238">DNA-binding</keyword>
<dbReference type="EMBL" id="BAABKQ010000001">
    <property type="protein sequence ID" value="GAA4810063.1"/>
    <property type="molecule type" value="Genomic_DNA"/>
</dbReference>
<accession>A0ABP9CLR9</accession>
<feature type="domain" description="HTH araC/xylS-type" evidence="4">
    <location>
        <begin position="182"/>
        <end position="269"/>
    </location>
</feature>
<evidence type="ECO:0000313" key="6">
    <source>
        <dbReference type="Proteomes" id="UP001500839"/>
    </source>
</evidence>
<evidence type="ECO:0000256" key="1">
    <source>
        <dbReference type="ARBA" id="ARBA00023015"/>
    </source>
</evidence>